<dbReference type="InterPro" id="IPR000210">
    <property type="entry name" value="BTB/POZ_dom"/>
</dbReference>
<dbReference type="OrthoDB" id="2574774at2759"/>
<comment type="caution">
    <text evidence="3">The sequence shown here is derived from an EMBL/GenBank/DDBJ whole genome shotgun (WGS) entry which is preliminary data.</text>
</comment>
<proteinExistence type="predicted"/>
<dbReference type="Proteomes" id="UP000193218">
    <property type="component" value="Unassembled WGS sequence"/>
</dbReference>
<keyword evidence="4" id="KW-1185">Reference proteome</keyword>
<feature type="compositionally biased region" description="Polar residues" evidence="1">
    <location>
        <begin position="1"/>
        <end position="10"/>
    </location>
</feature>
<organism evidence="3 4">
    <name type="scientific">Kockovaella imperatae</name>
    <dbReference type="NCBI Taxonomy" id="4999"/>
    <lineage>
        <taxon>Eukaryota</taxon>
        <taxon>Fungi</taxon>
        <taxon>Dikarya</taxon>
        <taxon>Basidiomycota</taxon>
        <taxon>Agaricomycotina</taxon>
        <taxon>Tremellomycetes</taxon>
        <taxon>Tremellales</taxon>
        <taxon>Cuniculitremaceae</taxon>
        <taxon>Kockovaella</taxon>
    </lineage>
</organism>
<dbReference type="InParanoid" id="A0A1Y1UAU3"/>
<reference evidence="3 4" key="1">
    <citation type="submission" date="2017-03" db="EMBL/GenBank/DDBJ databases">
        <title>Widespread Adenine N6-methylation of Active Genes in Fungi.</title>
        <authorList>
            <consortium name="DOE Joint Genome Institute"/>
            <person name="Mondo S.J."/>
            <person name="Dannebaum R.O."/>
            <person name="Kuo R.C."/>
            <person name="Louie K.B."/>
            <person name="Bewick A.J."/>
            <person name="Labutti K."/>
            <person name="Haridas S."/>
            <person name="Kuo A."/>
            <person name="Salamov A."/>
            <person name="Ahrendt S.R."/>
            <person name="Lau R."/>
            <person name="Bowen B.P."/>
            <person name="Lipzen A."/>
            <person name="Sullivan W."/>
            <person name="Andreopoulos W.B."/>
            <person name="Clum A."/>
            <person name="Lindquist E."/>
            <person name="Daum C."/>
            <person name="Northen T.R."/>
            <person name="Ramamoorthy G."/>
            <person name="Schmitz R.J."/>
            <person name="Gryganskyi A."/>
            <person name="Culley D."/>
            <person name="Magnuson J."/>
            <person name="James T.Y."/>
            <person name="O'Malley M.A."/>
            <person name="Stajich J.E."/>
            <person name="Spatafora J.W."/>
            <person name="Visel A."/>
            <person name="Grigoriev I.V."/>
        </authorList>
    </citation>
    <scope>NUCLEOTIDE SEQUENCE [LARGE SCALE GENOMIC DNA]</scope>
    <source>
        <strain evidence="3 4">NRRL Y-17943</strain>
    </source>
</reference>
<evidence type="ECO:0000313" key="4">
    <source>
        <dbReference type="Proteomes" id="UP000193218"/>
    </source>
</evidence>
<accession>A0A1Y1UAU3</accession>
<feature type="domain" description="BTB" evidence="2">
    <location>
        <begin position="37"/>
        <end position="106"/>
    </location>
</feature>
<name>A0A1Y1UAU3_9TREE</name>
<feature type="compositionally biased region" description="Low complexity" evidence="1">
    <location>
        <begin position="162"/>
        <end position="175"/>
    </location>
</feature>
<dbReference type="RefSeq" id="XP_021868868.1">
    <property type="nucleotide sequence ID" value="XM_022011963.1"/>
</dbReference>
<gene>
    <name evidence="3" type="ORF">BD324DRAFT_123266</name>
</gene>
<feature type="region of interest" description="Disordered" evidence="1">
    <location>
        <begin position="1"/>
        <end position="25"/>
    </location>
</feature>
<evidence type="ECO:0000256" key="1">
    <source>
        <dbReference type="SAM" id="MobiDB-lite"/>
    </source>
</evidence>
<dbReference type="GeneID" id="33553771"/>
<feature type="region of interest" description="Disordered" evidence="1">
    <location>
        <begin position="156"/>
        <end position="182"/>
    </location>
</feature>
<protein>
    <recommendedName>
        <fullName evidence="2">BTB domain-containing protein</fullName>
    </recommendedName>
</protein>
<dbReference type="EMBL" id="NBSH01000013">
    <property type="protein sequence ID" value="ORX34626.1"/>
    <property type="molecule type" value="Genomic_DNA"/>
</dbReference>
<sequence length="203" mass="22815">MPKALTSKTTAPAAVAASDPLDWDPNKTHPKYDDEDANCALISSDGLMFLVDKEYLYSSSAVFRSMLKDGLAEEKQIMGRNRSIIRLVDEDFEDYRTLSYYLDIVHGTLKERLGFAPFPGCSNLRTSTTSTPWSDHPFIGHSGISRKETLRRRSHWPVNGISDPSSSSSSESMVSGDRQAKVRRPSTTCLVWSTRLLIPKRRR</sequence>
<evidence type="ECO:0000259" key="2">
    <source>
        <dbReference type="PROSITE" id="PS50097"/>
    </source>
</evidence>
<dbReference type="AlphaFoldDB" id="A0A1Y1UAU3"/>
<dbReference type="PROSITE" id="PS50097">
    <property type="entry name" value="BTB"/>
    <property type="match status" value="1"/>
</dbReference>
<evidence type="ECO:0000313" key="3">
    <source>
        <dbReference type="EMBL" id="ORX34626.1"/>
    </source>
</evidence>